<accession>A0A1R1I0Y5</accession>
<dbReference type="STRING" id="418702.BJN45_13865"/>
<dbReference type="GO" id="GO:0016020">
    <property type="term" value="C:membrane"/>
    <property type="evidence" value="ECO:0007669"/>
    <property type="project" value="UniProtKB-SubCell"/>
</dbReference>
<evidence type="ECO:0000256" key="1">
    <source>
        <dbReference type="ARBA" id="ARBA00004167"/>
    </source>
</evidence>
<dbReference type="Gene3D" id="3.30.479.30">
    <property type="entry name" value="Band 7 domain"/>
    <property type="match status" value="1"/>
</dbReference>
<evidence type="ECO:0000259" key="8">
    <source>
        <dbReference type="SMART" id="SM00244"/>
    </source>
</evidence>
<evidence type="ECO:0000313" key="9">
    <source>
        <dbReference type="EMBL" id="OMG52391.1"/>
    </source>
</evidence>
<dbReference type="RefSeq" id="WP_076096251.1">
    <property type="nucleotide sequence ID" value="NZ_MTHD01000005.1"/>
</dbReference>
<dbReference type="SUPFAM" id="SSF117892">
    <property type="entry name" value="Band 7/SPFH domain"/>
    <property type="match status" value="1"/>
</dbReference>
<feature type="region of interest" description="Disordered" evidence="7">
    <location>
        <begin position="1"/>
        <end position="36"/>
    </location>
</feature>
<dbReference type="PANTHER" id="PTHR43327:SF2">
    <property type="entry name" value="MODULATOR OF FTSH PROTEASE HFLK"/>
    <property type="match status" value="1"/>
</dbReference>
<keyword evidence="5 6" id="KW-0472">Membrane</keyword>
<dbReference type="InterPro" id="IPR036013">
    <property type="entry name" value="Band_7/SPFH_dom_sf"/>
</dbReference>
<keyword evidence="10" id="KW-1185">Reference proteome</keyword>
<evidence type="ECO:0000256" key="5">
    <source>
        <dbReference type="ARBA" id="ARBA00023136"/>
    </source>
</evidence>
<evidence type="ECO:0000313" key="10">
    <source>
        <dbReference type="Proteomes" id="UP000187526"/>
    </source>
</evidence>
<protein>
    <recommendedName>
        <fullName evidence="6">Protein HflK</fullName>
    </recommendedName>
</protein>
<comment type="similarity">
    <text evidence="2 6">Belongs to the band 7/mec-2 family. HflK subfamily.</text>
</comment>
<feature type="domain" description="Band 7" evidence="8">
    <location>
        <begin position="93"/>
        <end position="266"/>
    </location>
</feature>
<dbReference type="AlphaFoldDB" id="A0A1R1I0Y5"/>
<dbReference type="SMART" id="SM00244">
    <property type="entry name" value="PHB"/>
    <property type="match status" value="1"/>
</dbReference>
<organism evidence="9 10">
    <name type="scientific">Azonexus hydrophilus</name>
    <dbReference type="NCBI Taxonomy" id="418702"/>
    <lineage>
        <taxon>Bacteria</taxon>
        <taxon>Pseudomonadati</taxon>
        <taxon>Pseudomonadota</taxon>
        <taxon>Betaproteobacteria</taxon>
        <taxon>Rhodocyclales</taxon>
        <taxon>Azonexaceae</taxon>
        <taxon>Azonexus</taxon>
    </lineage>
</organism>
<dbReference type="NCBIfam" id="TIGR01933">
    <property type="entry name" value="hflK"/>
    <property type="match status" value="1"/>
</dbReference>
<sequence length="437" mass="47627">MSINDPQWGNRGGDDDKPSNNGPRRPNDGPPDLEELWRDFNRKLTGMMGKKGGGGGNNGGDGPRMPPVDFNPKFLSGGLGILAGLVAVVWLASGFYIVDASQRGVVLQFGKLTETTEPGLRWRLPYPIQSHELVNLTGVRTVEIGYRGTERNKVLKEALMLTDDENIVNIQFAVQYILKDPVEYLFNNRHPDEAVVGAAETAVREIVGKSKMDFVLYEGREQIASDAAQLMQAIMDRYQGGILISKVTMQNAQPPEQVQSAFDDAVKAGQDRERQKNEGQAYANDVIPRARGTAARLMEEAEGYKQRVISSAEGDASRFRQVYTEYAKAPEVTRQRMYLETMQQIYANTTKVMIDAKGQGNLLYLPLDKLMNAAAGAAVAPQGLIDGATQGAAATRQTATFAGEVPPQSERSPAVGGKNFNANTSAGSLGSRDREAR</sequence>
<dbReference type="InterPro" id="IPR050710">
    <property type="entry name" value="Band7/mec-2_domain"/>
</dbReference>
<evidence type="ECO:0000256" key="3">
    <source>
        <dbReference type="ARBA" id="ARBA00022692"/>
    </source>
</evidence>
<comment type="subunit">
    <text evidence="6">HflC and HflK may interact to form a multimeric complex.</text>
</comment>
<evidence type="ECO:0000256" key="2">
    <source>
        <dbReference type="ARBA" id="ARBA00006971"/>
    </source>
</evidence>
<evidence type="ECO:0000256" key="6">
    <source>
        <dbReference type="RuleBase" id="RU364113"/>
    </source>
</evidence>
<keyword evidence="3 6" id="KW-0812">Transmembrane</keyword>
<dbReference type="InterPro" id="IPR001107">
    <property type="entry name" value="Band_7"/>
</dbReference>
<dbReference type="InterPro" id="IPR020980">
    <property type="entry name" value="Membrane_HflK_N"/>
</dbReference>
<keyword evidence="4 6" id="KW-1133">Transmembrane helix</keyword>
<dbReference type="PANTHER" id="PTHR43327">
    <property type="entry name" value="STOMATIN-LIKE PROTEIN 2, MITOCHONDRIAL"/>
    <property type="match status" value="1"/>
</dbReference>
<comment type="caution">
    <text evidence="9">The sequence shown here is derived from an EMBL/GenBank/DDBJ whole genome shotgun (WGS) entry which is preliminary data.</text>
</comment>
<evidence type="ECO:0000256" key="7">
    <source>
        <dbReference type="SAM" id="MobiDB-lite"/>
    </source>
</evidence>
<dbReference type="Proteomes" id="UP000187526">
    <property type="component" value="Unassembled WGS sequence"/>
</dbReference>
<gene>
    <name evidence="9" type="ORF">BJN45_13865</name>
</gene>
<dbReference type="CDD" id="cd03404">
    <property type="entry name" value="SPFH_HflK"/>
    <property type="match status" value="1"/>
</dbReference>
<proteinExistence type="inferred from homology"/>
<dbReference type="OrthoDB" id="9779595at2"/>
<comment type="subcellular location">
    <subcellularLocation>
        <location evidence="1">Membrane</location>
        <topology evidence="1">Single-pass membrane protein</topology>
    </subcellularLocation>
</comment>
<name>A0A1R1I0Y5_9RHOO</name>
<dbReference type="EMBL" id="MTHD01000005">
    <property type="protein sequence ID" value="OMG52391.1"/>
    <property type="molecule type" value="Genomic_DNA"/>
</dbReference>
<dbReference type="InterPro" id="IPR010201">
    <property type="entry name" value="HflK"/>
</dbReference>
<dbReference type="Pfam" id="PF12221">
    <property type="entry name" value="HflK_N"/>
    <property type="match status" value="1"/>
</dbReference>
<dbReference type="Pfam" id="PF01145">
    <property type="entry name" value="Band_7"/>
    <property type="match status" value="1"/>
</dbReference>
<reference evidence="9 10" key="1">
    <citation type="submission" date="2016-10" db="EMBL/GenBank/DDBJ databases">
        <title>Alkaliphiles isolated from bioreactors.</title>
        <authorList>
            <person name="Salah Z."/>
            <person name="Rout S.P."/>
            <person name="Humphreys P.N."/>
        </authorList>
    </citation>
    <scope>NUCLEOTIDE SEQUENCE [LARGE SCALE GENOMIC DNA]</scope>
    <source>
        <strain evidence="9 10">ZS02</strain>
    </source>
</reference>
<feature type="transmembrane region" description="Helical" evidence="6">
    <location>
        <begin position="74"/>
        <end position="98"/>
    </location>
</feature>
<feature type="region of interest" description="Disordered" evidence="7">
    <location>
        <begin position="395"/>
        <end position="437"/>
    </location>
</feature>
<evidence type="ECO:0000256" key="4">
    <source>
        <dbReference type="ARBA" id="ARBA00022989"/>
    </source>
</evidence>
<comment type="function">
    <text evidence="6">HflC and HflK could encode or regulate a protease.</text>
</comment>